<reference evidence="1" key="1">
    <citation type="submission" date="2019-03" db="EMBL/GenBank/DDBJ databases">
        <title>Single cell metagenomics reveals metabolic interactions within the superorganism composed of flagellate Streblomastix strix and complex community of Bacteroidetes bacteria on its surface.</title>
        <authorList>
            <person name="Treitli S.C."/>
            <person name="Kolisko M."/>
            <person name="Husnik F."/>
            <person name="Keeling P."/>
            <person name="Hampl V."/>
        </authorList>
    </citation>
    <scope>NUCLEOTIDE SEQUENCE</scope>
    <source>
        <strain evidence="1">STM</strain>
    </source>
</reference>
<comment type="caution">
    <text evidence="1">The sequence shown here is derived from an EMBL/GenBank/DDBJ whole genome shotgun (WGS) entry which is preliminary data.</text>
</comment>
<organism evidence="1">
    <name type="scientific">termite gut metagenome</name>
    <dbReference type="NCBI Taxonomy" id="433724"/>
    <lineage>
        <taxon>unclassified sequences</taxon>
        <taxon>metagenomes</taxon>
        <taxon>organismal metagenomes</taxon>
    </lineage>
</organism>
<evidence type="ECO:0000313" key="1">
    <source>
        <dbReference type="EMBL" id="KAA6317595.1"/>
    </source>
</evidence>
<sequence length="50" mass="5540">LCRFILSGLFIFSGFVKAIDPLGSQYKVQDYLEVFGVALWFPVPIAQTGS</sequence>
<feature type="non-terminal residue" evidence="1">
    <location>
        <position position="1"/>
    </location>
</feature>
<name>A0A5J4Q741_9ZZZZ</name>
<dbReference type="EMBL" id="SNRY01004469">
    <property type="protein sequence ID" value="KAA6317595.1"/>
    <property type="molecule type" value="Genomic_DNA"/>
</dbReference>
<gene>
    <name evidence="1" type="ORF">EZS27_032272</name>
</gene>
<proteinExistence type="predicted"/>
<accession>A0A5J4Q741</accession>
<protein>
    <submittedName>
        <fullName evidence="1">Uncharacterized protein</fullName>
    </submittedName>
</protein>
<dbReference type="AlphaFoldDB" id="A0A5J4Q741"/>